<dbReference type="AlphaFoldDB" id="A0A061QVI7"/>
<proteinExistence type="predicted"/>
<dbReference type="EMBL" id="GBEZ01022189">
    <property type="protein sequence ID" value="JAC64632.1"/>
    <property type="molecule type" value="Transcribed_RNA"/>
</dbReference>
<dbReference type="InterPro" id="IPR021503">
    <property type="entry name" value="DUF3110"/>
</dbReference>
<name>A0A061QVI7_9CHLO</name>
<reference evidence="2" key="1">
    <citation type="submission" date="2014-05" db="EMBL/GenBank/DDBJ databases">
        <title>The transcriptome of the halophilic microalga Tetraselmis sp. GSL018 isolated from the Great Salt Lake, Utah.</title>
        <authorList>
            <person name="Jinkerson R.E."/>
            <person name="D'Adamo S."/>
            <person name="Posewitz M.C."/>
        </authorList>
    </citation>
    <scope>NUCLEOTIDE SEQUENCE</scope>
    <source>
        <strain evidence="2">GSL018</strain>
    </source>
</reference>
<evidence type="ECO:0000313" key="2">
    <source>
        <dbReference type="EMBL" id="JAC64632.1"/>
    </source>
</evidence>
<protein>
    <submittedName>
        <fullName evidence="2">Uncharacterized protein</fullName>
    </submittedName>
</protein>
<evidence type="ECO:0000256" key="1">
    <source>
        <dbReference type="SAM" id="MobiDB-lite"/>
    </source>
</evidence>
<gene>
    <name evidence="2" type="ORF">TSPGSL018_17873</name>
</gene>
<sequence length="423" mass="46324">MGFSNLSLRSCNEPVSTSGSFSGYVYGVPSSASSGTGLKRLAGFGSPCVRCPVSALRGYSRFRNGLEKNASSFSCAKCARDCWDLERGPRVRANRAQSATSQSRLRDLKNLFAPTPNRGDDAHDLYCSSCPAYSGTVSGSFRMPPESQGFPAKSTHGFLETEHLSPEDVLPMDNMTTADKTLEEEDVNSEEYFAGIGTFGNNSQSEADSFIQCRRAASSANEGRGWSNQDKVSQGLTRHAPVQPSLLREPQETTGKEATKFSHLPEVFVILFGVGEEGHEGIYSLRAVNRDDGLPRDTIIAFEDQADAERYACQLDGSFRTFRHVPNVCSIPPLELLDFCTDAGYSCRLEPAGSLLLPPDYNVGTTDWERSLRLRNGEYSVLDEEPELARESSCGSSNDNGPGVEVSDLEELKKQLERLLREE</sequence>
<accession>A0A061QVI7</accession>
<dbReference type="Pfam" id="PF11360">
    <property type="entry name" value="DUF3110"/>
    <property type="match status" value="1"/>
</dbReference>
<feature type="region of interest" description="Disordered" evidence="1">
    <location>
        <begin position="384"/>
        <end position="408"/>
    </location>
</feature>
<organism evidence="2">
    <name type="scientific">Tetraselmis sp. GSL018</name>
    <dbReference type="NCBI Taxonomy" id="582737"/>
    <lineage>
        <taxon>Eukaryota</taxon>
        <taxon>Viridiplantae</taxon>
        <taxon>Chlorophyta</taxon>
        <taxon>core chlorophytes</taxon>
        <taxon>Chlorodendrophyceae</taxon>
        <taxon>Chlorodendrales</taxon>
        <taxon>Chlorodendraceae</taxon>
        <taxon>Tetraselmis</taxon>
    </lineage>
</organism>